<dbReference type="SUPFAM" id="SSF46689">
    <property type="entry name" value="Homeodomain-like"/>
    <property type="match status" value="1"/>
</dbReference>
<dbReference type="AlphaFoldDB" id="A0AAW0V1C2"/>
<dbReference type="EMBL" id="JARAKH010000003">
    <property type="protein sequence ID" value="KAK8405248.1"/>
    <property type="molecule type" value="Genomic_DNA"/>
</dbReference>
<organism evidence="3 4">
    <name type="scientific">Scylla paramamosain</name>
    <name type="common">Mud crab</name>
    <dbReference type="NCBI Taxonomy" id="85552"/>
    <lineage>
        <taxon>Eukaryota</taxon>
        <taxon>Metazoa</taxon>
        <taxon>Ecdysozoa</taxon>
        <taxon>Arthropoda</taxon>
        <taxon>Crustacea</taxon>
        <taxon>Multicrustacea</taxon>
        <taxon>Malacostraca</taxon>
        <taxon>Eumalacostraca</taxon>
        <taxon>Eucarida</taxon>
        <taxon>Decapoda</taxon>
        <taxon>Pleocyemata</taxon>
        <taxon>Brachyura</taxon>
        <taxon>Eubrachyura</taxon>
        <taxon>Portunoidea</taxon>
        <taxon>Portunidae</taxon>
        <taxon>Portuninae</taxon>
        <taxon>Scylla</taxon>
    </lineage>
</organism>
<dbReference type="InterPro" id="IPR009057">
    <property type="entry name" value="Homeodomain-like_sf"/>
</dbReference>
<evidence type="ECO:0000313" key="4">
    <source>
        <dbReference type="Proteomes" id="UP001487740"/>
    </source>
</evidence>
<keyword evidence="2" id="KW-0812">Transmembrane</keyword>
<keyword evidence="4" id="KW-1185">Reference proteome</keyword>
<feature type="transmembrane region" description="Helical" evidence="2">
    <location>
        <begin position="205"/>
        <end position="224"/>
    </location>
</feature>
<sequence>MMVFQPRRETCLYERLSFLWLWSAGLSLRSIARRSGRSPHTVRRWLRWWERNGRLPRTLGGHQRYLFRAANMKFPSKMKPARHGIGCDVLFLVPLGILHPSGTCTSSGTLSGEAELVVAMERNHRHKMEEQSDPTAPDGVRVQFKGFMVTVLDYLAQGLNFSIISMTEAGLYVHWNSATIPNSSACAQVPTKITISSSLSLRQCWAMLVLLLGGLAVGLATFFLEVMMVGTLGR</sequence>
<evidence type="ECO:0000313" key="3">
    <source>
        <dbReference type="EMBL" id="KAK8405248.1"/>
    </source>
</evidence>
<keyword evidence="2" id="KW-1133">Transmembrane helix</keyword>
<dbReference type="Pfam" id="PF13384">
    <property type="entry name" value="HTH_23"/>
    <property type="match status" value="1"/>
</dbReference>
<dbReference type="Proteomes" id="UP001487740">
    <property type="component" value="Unassembled WGS sequence"/>
</dbReference>
<name>A0AAW0V1C2_SCYPA</name>
<comment type="subcellular location">
    <subcellularLocation>
        <location evidence="1">Nucleus</location>
    </subcellularLocation>
</comment>
<dbReference type="GO" id="GO:0005634">
    <property type="term" value="C:nucleus"/>
    <property type="evidence" value="ECO:0007669"/>
    <property type="project" value="UniProtKB-SubCell"/>
</dbReference>
<accession>A0AAW0V1C2</accession>
<evidence type="ECO:0000256" key="2">
    <source>
        <dbReference type="SAM" id="Phobius"/>
    </source>
</evidence>
<gene>
    <name evidence="3" type="ORF">O3P69_001664</name>
</gene>
<protein>
    <submittedName>
        <fullName evidence="3">Uncharacterized protein</fullName>
    </submittedName>
</protein>
<comment type="caution">
    <text evidence="3">The sequence shown here is derived from an EMBL/GenBank/DDBJ whole genome shotgun (WGS) entry which is preliminary data.</text>
</comment>
<evidence type="ECO:0000256" key="1">
    <source>
        <dbReference type="ARBA" id="ARBA00004123"/>
    </source>
</evidence>
<keyword evidence="2" id="KW-0472">Membrane</keyword>
<reference evidence="3 4" key="1">
    <citation type="submission" date="2023-03" db="EMBL/GenBank/DDBJ databases">
        <title>High-quality genome of Scylla paramamosain provides insights in environmental adaptation.</title>
        <authorList>
            <person name="Zhang L."/>
        </authorList>
    </citation>
    <scope>NUCLEOTIDE SEQUENCE [LARGE SCALE GENOMIC DNA]</scope>
    <source>
        <strain evidence="3">LZ_2023a</strain>
        <tissue evidence="3">Muscle</tissue>
    </source>
</reference>
<proteinExistence type="predicted"/>